<reference evidence="5 6" key="1">
    <citation type="journal article" date="2021" name="Commun. Biol.">
        <title>The genome of Shorea leprosula (Dipterocarpaceae) highlights the ecological relevance of drought in aseasonal tropical rainforests.</title>
        <authorList>
            <person name="Ng K.K.S."/>
            <person name="Kobayashi M.J."/>
            <person name="Fawcett J.A."/>
            <person name="Hatakeyama M."/>
            <person name="Paape T."/>
            <person name="Ng C.H."/>
            <person name="Ang C.C."/>
            <person name="Tnah L.H."/>
            <person name="Lee C.T."/>
            <person name="Nishiyama T."/>
            <person name="Sese J."/>
            <person name="O'Brien M.J."/>
            <person name="Copetti D."/>
            <person name="Mohd Noor M.I."/>
            <person name="Ong R.C."/>
            <person name="Putra M."/>
            <person name="Sireger I.Z."/>
            <person name="Indrioko S."/>
            <person name="Kosugi Y."/>
            <person name="Izuno A."/>
            <person name="Isagi Y."/>
            <person name="Lee S.L."/>
            <person name="Shimizu K.K."/>
        </authorList>
    </citation>
    <scope>NUCLEOTIDE SEQUENCE [LARGE SCALE GENOMIC DNA]</scope>
    <source>
        <strain evidence="5">214</strain>
    </source>
</reference>
<dbReference type="GO" id="GO:0006352">
    <property type="term" value="P:DNA-templated transcription initiation"/>
    <property type="evidence" value="ECO:0007669"/>
    <property type="project" value="InterPro"/>
</dbReference>
<evidence type="ECO:0000259" key="4">
    <source>
        <dbReference type="SMART" id="SM00657"/>
    </source>
</evidence>
<dbReference type="GO" id="GO:0000166">
    <property type="term" value="F:nucleotide binding"/>
    <property type="evidence" value="ECO:0007669"/>
    <property type="project" value="InterPro"/>
</dbReference>
<dbReference type="InterPro" id="IPR045222">
    <property type="entry name" value="Rpb4-like"/>
</dbReference>
<dbReference type="Pfam" id="PF03874">
    <property type="entry name" value="RNA_pol_Rpb4"/>
    <property type="match status" value="1"/>
</dbReference>
<feature type="domain" description="RNA polymerase Rpb4/RPC9 core" evidence="4">
    <location>
        <begin position="1"/>
        <end position="111"/>
    </location>
</feature>
<dbReference type="AlphaFoldDB" id="A0AAV5K340"/>
<protein>
    <recommendedName>
        <fullName evidence="4">RNA polymerase Rpb4/RPC9 core domain-containing protein</fullName>
    </recommendedName>
</protein>
<organism evidence="5 6">
    <name type="scientific">Rubroshorea leprosula</name>
    <dbReference type="NCBI Taxonomy" id="152421"/>
    <lineage>
        <taxon>Eukaryota</taxon>
        <taxon>Viridiplantae</taxon>
        <taxon>Streptophyta</taxon>
        <taxon>Embryophyta</taxon>
        <taxon>Tracheophyta</taxon>
        <taxon>Spermatophyta</taxon>
        <taxon>Magnoliopsida</taxon>
        <taxon>eudicotyledons</taxon>
        <taxon>Gunneridae</taxon>
        <taxon>Pentapetalae</taxon>
        <taxon>rosids</taxon>
        <taxon>malvids</taxon>
        <taxon>Malvales</taxon>
        <taxon>Dipterocarpaceae</taxon>
        <taxon>Rubroshorea</taxon>
    </lineage>
</organism>
<keyword evidence="2" id="KW-0539">Nucleus</keyword>
<evidence type="ECO:0000256" key="2">
    <source>
        <dbReference type="ARBA" id="ARBA00023242"/>
    </source>
</evidence>
<accession>A0AAV5K340</accession>
<dbReference type="GO" id="GO:0005634">
    <property type="term" value="C:nucleus"/>
    <property type="evidence" value="ECO:0007669"/>
    <property type="project" value="UniProtKB-SubCell"/>
</dbReference>
<keyword evidence="6" id="KW-1185">Reference proteome</keyword>
<sequence>MDCEATNILQGIQGQMVLLSADPSIKLPESFDRGQQYAETHSKYTDPPSVRRVLETLAKHGVSNSEICVIANVCPESMDEVFALVPSLKGKRSKLSEPLKEALDELAKLKK</sequence>
<dbReference type="PANTHER" id="PTHR21297">
    <property type="entry name" value="DNA-DIRECTED RNA POLYMERASE II"/>
    <property type="match status" value="1"/>
</dbReference>
<evidence type="ECO:0000256" key="3">
    <source>
        <dbReference type="ARBA" id="ARBA00025724"/>
    </source>
</evidence>
<gene>
    <name evidence="5" type="ORF">SLEP1_g29171</name>
</gene>
<comment type="caution">
    <text evidence="5">The sequence shown here is derived from an EMBL/GenBank/DDBJ whole genome shotgun (WGS) entry which is preliminary data.</text>
</comment>
<dbReference type="InterPro" id="IPR005574">
    <property type="entry name" value="Rpb4/RPC9"/>
</dbReference>
<dbReference type="InterPro" id="IPR038324">
    <property type="entry name" value="Rpb4/RPC9_sf"/>
</dbReference>
<evidence type="ECO:0000313" key="5">
    <source>
        <dbReference type="EMBL" id="GKV18845.1"/>
    </source>
</evidence>
<dbReference type="InterPro" id="IPR010997">
    <property type="entry name" value="HRDC-like_sf"/>
</dbReference>
<dbReference type="InterPro" id="IPR006590">
    <property type="entry name" value="RNA_pol_Rpb4/RPC9_core"/>
</dbReference>
<evidence type="ECO:0000256" key="1">
    <source>
        <dbReference type="ARBA" id="ARBA00004123"/>
    </source>
</evidence>
<dbReference type="GO" id="GO:0030880">
    <property type="term" value="C:RNA polymerase complex"/>
    <property type="evidence" value="ECO:0007669"/>
    <property type="project" value="InterPro"/>
</dbReference>
<comment type="similarity">
    <text evidence="3">Belongs to the eukaryotic RPB4 RNA polymerase subunit family.</text>
</comment>
<evidence type="ECO:0000313" key="6">
    <source>
        <dbReference type="Proteomes" id="UP001054252"/>
    </source>
</evidence>
<dbReference type="Gene3D" id="1.20.1250.40">
    <property type="match status" value="1"/>
</dbReference>
<dbReference type="SMART" id="SM00657">
    <property type="entry name" value="RPOL4c"/>
    <property type="match status" value="1"/>
</dbReference>
<name>A0AAV5K340_9ROSI</name>
<dbReference type="Proteomes" id="UP001054252">
    <property type="component" value="Unassembled WGS sequence"/>
</dbReference>
<comment type="subcellular location">
    <subcellularLocation>
        <location evidence="1">Nucleus</location>
    </subcellularLocation>
</comment>
<dbReference type="EMBL" id="BPVZ01000051">
    <property type="protein sequence ID" value="GKV18845.1"/>
    <property type="molecule type" value="Genomic_DNA"/>
</dbReference>
<dbReference type="SUPFAM" id="SSF47819">
    <property type="entry name" value="HRDC-like"/>
    <property type="match status" value="1"/>
</dbReference>
<proteinExistence type="inferred from homology"/>